<evidence type="ECO:0000256" key="9">
    <source>
        <dbReference type="RuleBase" id="RU000461"/>
    </source>
</evidence>
<dbReference type="InterPro" id="IPR017972">
    <property type="entry name" value="Cyt_P450_CS"/>
</dbReference>
<dbReference type="EMBL" id="QGMK01000013">
    <property type="protein sequence ID" value="TVY85334.1"/>
    <property type="molecule type" value="Genomic_DNA"/>
</dbReference>
<proteinExistence type="inferred from homology"/>
<keyword evidence="5 9" id="KW-0560">Oxidoreductase</keyword>
<dbReference type="InterPro" id="IPR036396">
    <property type="entry name" value="Cyt_P450_sf"/>
</dbReference>
<dbReference type="PANTHER" id="PTHR24305">
    <property type="entry name" value="CYTOCHROME P450"/>
    <property type="match status" value="1"/>
</dbReference>
<keyword evidence="7 9" id="KW-0503">Monooxygenase</keyword>
<evidence type="ECO:0000256" key="8">
    <source>
        <dbReference type="PIRSR" id="PIRSR602401-1"/>
    </source>
</evidence>
<dbReference type="PRINTS" id="PR00385">
    <property type="entry name" value="P450"/>
</dbReference>
<dbReference type="OrthoDB" id="1470350at2759"/>
<evidence type="ECO:0000256" key="6">
    <source>
        <dbReference type="ARBA" id="ARBA00023004"/>
    </source>
</evidence>
<dbReference type="InterPro" id="IPR002401">
    <property type="entry name" value="Cyt_P450_E_grp-I"/>
</dbReference>
<keyword evidence="3 8" id="KW-0349">Heme</keyword>
<dbReference type="InterPro" id="IPR001128">
    <property type="entry name" value="Cyt_P450"/>
</dbReference>
<comment type="caution">
    <text evidence="10">The sequence shown here is derived from an EMBL/GenBank/DDBJ whole genome shotgun (WGS) entry which is preliminary data.</text>
</comment>
<evidence type="ECO:0000256" key="5">
    <source>
        <dbReference type="ARBA" id="ARBA00023002"/>
    </source>
</evidence>
<dbReference type="GO" id="GO:0005506">
    <property type="term" value="F:iron ion binding"/>
    <property type="evidence" value="ECO:0007669"/>
    <property type="project" value="InterPro"/>
</dbReference>
<keyword evidence="4 8" id="KW-0479">Metal-binding</keyword>
<comment type="cofactor">
    <cofactor evidence="1 8">
        <name>heme</name>
        <dbReference type="ChEBI" id="CHEBI:30413"/>
    </cofactor>
</comment>
<dbReference type="CDD" id="cd11058">
    <property type="entry name" value="CYP60B-like"/>
    <property type="match status" value="1"/>
</dbReference>
<sequence>MTGIPLQYAFLTGNISFWIEKLHNEHGDVVRISPNELSFNTAQSFQDIYGFRQGHAVLQKDKGYYFPPAGSIDDLLTAEDADHFRMRKLLEPAFSSKALRAMDPVITSFTNLLIEKLREQALHPEKEVVDILQWFNWTTFDVVGELTYGQSFGCLDEGVFHPWIKTIFQGLKIVVYFNVCRRIPWLFAVLKWLTPSILRQKRMDHYNFAAERARQRLAREVHKPDFLTYVSRDTKTGGMSTEEIEANCALLLIAGSETTATVLSGAIFFLLNNPEKRKILVDEIRGAFRESQDINTISVFALPYLSAVLSESLRMYPPVPIGLPRLVPEAGDTISGYWVPGTWSTYHSTRNFTEPYSFLPERWLSNRDSRFINDQHDALQPFSVGPRNCIGKNLGEEAIAGETENGREMNDQEICHVLGSGNKEQSA</sequence>
<accession>A0A8T9CND1</accession>
<dbReference type="GO" id="GO:0004497">
    <property type="term" value="F:monooxygenase activity"/>
    <property type="evidence" value="ECO:0007669"/>
    <property type="project" value="UniProtKB-KW"/>
</dbReference>
<dbReference type="Proteomes" id="UP000469558">
    <property type="component" value="Unassembled WGS sequence"/>
</dbReference>
<name>A0A8T9CND1_9HELO</name>
<keyword evidence="11" id="KW-1185">Reference proteome</keyword>
<gene>
    <name evidence="10" type="primary">aclL_3</name>
    <name evidence="10" type="ORF">LSUE1_G001741</name>
</gene>
<dbReference type="Pfam" id="PF00067">
    <property type="entry name" value="p450"/>
    <property type="match status" value="1"/>
</dbReference>
<feature type="binding site" description="axial binding residue" evidence="8">
    <location>
        <position position="389"/>
    </location>
    <ligand>
        <name>heme</name>
        <dbReference type="ChEBI" id="CHEBI:30413"/>
    </ligand>
    <ligandPart>
        <name>Fe</name>
        <dbReference type="ChEBI" id="CHEBI:18248"/>
    </ligandPart>
</feature>
<dbReference type="InterPro" id="IPR050121">
    <property type="entry name" value="Cytochrome_P450_monoxygenase"/>
</dbReference>
<evidence type="ECO:0000313" key="10">
    <source>
        <dbReference type="EMBL" id="TVY85334.1"/>
    </source>
</evidence>
<dbReference type="AlphaFoldDB" id="A0A8T9CND1"/>
<evidence type="ECO:0000313" key="11">
    <source>
        <dbReference type="Proteomes" id="UP000469558"/>
    </source>
</evidence>
<dbReference type="Gene3D" id="1.10.630.10">
    <property type="entry name" value="Cytochrome P450"/>
    <property type="match status" value="1"/>
</dbReference>
<dbReference type="PANTHER" id="PTHR24305:SF29">
    <property type="entry name" value="BENZOATE-PARA-HYDROXYLASE"/>
    <property type="match status" value="1"/>
</dbReference>
<evidence type="ECO:0000256" key="1">
    <source>
        <dbReference type="ARBA" id="ARBA00001971"/>
    </source>
</evidence>
<evidence type="ECO:0000256" key="4">
    <source>
        <dbReference type="ARBA" id="ARBA00022723"/>
    </source>
</evidence>
<dbReference type="GO" id="GO:0020037">
    <property type="term" value="F:heme binding"/>
    <property type="evidence" value="ECO:0007669"/>
    <property type="project" value="InterPro"/>
</dbReference>
<evidence type="ECO:0000256" key="7">
    <source>
        <dbReference type="ARBA" id="ARBA00023033"/>
    </source>
</evidence>
<reference evidence="10 11" key="1">
    <citation type="submission" date="2018-05" db="EMBL/GenBank/DDBJ databases">
        <title>Genome sequencing and assembly of the regulated plant pathogen Lachnellula willkommii and related sister species for the development of diagnostic species identification markers.</title>
        <authorList>
            <person name="Giroux E."/>
            <person name="Bilodeau G."/>
        </authorList>
    </citation>
    <scope>NUCLEOTIDE SEQUENCE [LARGE SCALE GENOMIC DNA]</scope>
    <source>
        <strain evidence="10 11">CBS 268.59</strain>
    </source>
</reference>
<protein>
    <submittedName>
        <fullName evidence="10">Cytochrome P450 monooxygenase aclL</fullName>
    </submittedName>
</protein>
<dbReference type="SUPFAM" id="SSF48264">
    <property type="entry name" value="Cytochrome P450"/>
    <property type="match status" value="1"/>
</dbReference>
<dbReference type="GO" id="GO:0016705">
    <property type="term" value="F:oxidoreductase activity, acting on paired donors, with incorporation or reduction of molecular oxygen"/>
    <property type="evidence" value="ECO:0007669"/>
    <property type="project" value="InterPro"/>
</dbReference>
<organism evidence="10 11">
    <name type="scientific">Lachnellula suecica</name>
    <dbReference type="NCBI Taxonomy" id="602035"/>
    <lineage>
        <taxon>Eukaryota</taxon>
        <taxon>Fungi</taxon>
        <taxon>Dikarya</taxon>
        <taxon>Ascomycota</taxon>
        <taxon>Pezizomycotina</taxon>
        <taxon>Leotiomycetes</taxon>
        <taxon>Helotiales</taxon>
        <taxon>Lachnaceae</taxon>
        <taxon>Lachnellula</taxon>
    </lineage>
</organism>
<comment type="similarity">
    <text evidence="2 9">Belongs to the cytochrome P450 family.</text>
</comment>
<keyword evidence="6 8" id="KW-0408">Iron</keyword>
<dbReference type="PROSITE" id="PS00086">
    <property type="entry name" value="CYTOCHROME_P450"/>
    <property type="match status" value="1"/>
</dbReference>
<evidence type="ECO:0000256" key="3">
    <source>
        <dbReference type="ARBA" id="ARBA00022617"/>
    </source>
</evidence>
<evidence type="ECO:0000256" key="2">
    <source>
        <dbReference type="ARBA" id="ARBA00010617"/>
    </source>
</evidence>
<dbReference type="PRINTS" id="PR00463">
    <property type="entry name" value="EP450I"/>
</dbReference>